<dbReference type="PANTHER" id="PTHR12286:SF5">
    <property type="entry name" value="SACCHAROPINE DEHYDROGENASE-LIKE OXIDOREDUCTASE"/>
    <property type="match status" value="1"/>
</dbReference>
<evidence type="ECO:0000313" key="5">
    <source>
        <dbReference type="RefSeq" id="XP_011503051.1"/>
    </source>
</evidence>
<keyword evidence="4" id="KW-1185">Reference proteome</keyword>
<evidence type="ECO:0000259" key="3">
    <source>
        <dbReference type="Pfam" id="PF03435"/>
    </source>
</evidence>
<dbReference type="GeneID" id="105366339"/>
<dbReference type="InterPro" id="IPR005097">
    <property type="entry name" value="Sacchrp_dh_NADP-bd"/>
</dbReference>
<dbReference type="FunFam" id="3.40.50.720:FF:000178">
    <property type="entry name" value="Saccharopine dehydrogenase-like oxidoreductase"/>
    <property type="match status" value="1"/>
</dbReference>
<sequence>MNMRPFLAFPALSLLLGRLSPRLSLVKLHWNSIPTTYLNQREFFSSIMTDERLDLVIFGATGFTGKYTVKEAARLAKEKHFTWGVAGRRKEALESVLKEYAQDCDNIKVIVADLKDEDSLKQMTQQAKVMVNCCGPFRFYGEPIIKACIDTRTHHVDVSGETQYMERIQLEYNELAQAAGIYIVSACGFDSIPADLGLIYTQDKFGGEINSVEIYFNWWVTKNLGGAAIHYGTWESAVHGLAHANELHRLRTKLFPTKLPELKPKLKTKGILHRSAISEGWSMIFPSSDRSVCHRTQRFLFEKYKQRPVQIHCYLTFKSFFQVIVTMIFGGLFSLLTKSECGRDLLLKYPKFFSGGIVSREGPKPEKMKNTNFSLTFITKGWTDKLAEPTDQHKNSLNKEMITKVSGVNPGYGATCTMLLMSAITIFKESNKMPNDGGVLTPGAAFGKTSLMNELSKNGIKFEVISSIEK</sequence>
<name>A0AAJ6YRT9_9HYME</name>
<dbReference type="GO" id="GO:0005886">
    <property type="term" value="C:plasma membrane"/>
    <property type="evidence" value="ECO:0007669"/>
    <property type="project" value="TreeGrafter"/>
</dbReference>
<dbReference type="RefSeq" id="XP_011503051.1">
    <property type="nucleotide sequence ID" value="XM_011504749.1"/>
</dbReference>
<protein>
    <submittedName>
        <fullName evidence="5">Saccharopine dehydrogenase-like oxidoreductase</fullName>
    </submittedName>
</protein>
<accession>A0AAJ6YRT9</accession>
<dbReference type="Proteomes" id="UP000695007">
    <property type="component" value="Unplaced"/>
</dbReference>
<proteinExistence type="inferred from homology"/>
<feature type="domain" description="Saccharopine dehydrogenase NADP binding" evidence="3">
    <location>
        <begin position="56"/>
        <end position="184"/>
    </location>
</feature>
<evidence type="ECO:0000313" key="4">
    <source>
        <dbReference type="Proteomes" id="UP000695007"/>
    </source>
</evidence>
<dbReference type="InterPro" id="IPR036291">
    <property type="entry name" value="NAD(P)-bd_dom_sf"/>
</dbReference>
<feature type="signal peptide" evidence="2">
    <location>
        <begin position="1"/>
        <end position="21"/>
    </location>
</feature>
<dbReference type="KEGG" id="csol:105366339"/>
<dbReference type="AlphaFoldDB" id="A0AAJ6YRT9"/>
<evidence type="ECO:0000256" key="2">
    <source>
        <dbReference type="SAM" id="SignalP"/>
    </source>
</evidence>
<feature type="chain" id="PRO_5042580267" evidence="2">
    <location>
        <begin position="22"/>
        <end position="470"/>
    </location>
</feature>
<reference evidence="5" key="1">
    <citation type="submission" date="2025-08" db="UniProtKB">
        <authorList>
            <consortium name="RefSeq"/>
        </authorList>
    </citation>
    <scope>IDENTIFICATION</scope>
</reference>
<comment type="similarity">
    <text evidence="1">Belongs to the saccharopine dehydrogenase family.</text>
</comment>
<keyword evidence="2" id="KW-0732">Signal</keyword>
<dbReference type="Gene3D" id="3.40.50.720">
    <property type="entry name" value="NAD(P)-binding Rossmann-like Domain"/>
    <property type="match status" value="1"/>
</dbReference>
<gene>
    <name evidence="5" type="primary">LOC105366339</name>
</gene>
<dbReference type="GO" id="GO:0009247">
    <property type="term" value="P:glycolipid biosynthetic process"/>
    <property type="evidence" value="ECO:0007669"/>
    <property type="project" value="TreeGrafter"/>
</dbReference>
<dbReference type="GO" id="GO:0005739">
    <property type="term" value="C:mitochondrion"/>
    <property type="evidence" value="ECO:0007669"/>
    <property type="project" value="TreeGrafter"/>
</dbReference>
<organism evidence="4 5">
    <name type="scientific">Ceratosolen solmsi marchali</name>
    <dbReference type="NCBI Taxonomy" id="326594"/>
    <lineage>
        <taxon>Eukaryota</taxon>
        <taxon>Metazoa</taxon>
        <taxon>Ecdysozoa</taxon>
        <taxon>Arthropoda</taxon>
        <taxon>Hexapoda</taxon>
        <taxon>Insecta</taxon>
        <taxon>Pterygota</taxon>
        <taxon>Neoptera</taxon>
        <taxon>Endopterygota</taxon>
        <taxon>Hymenoptera</taxon>
        <taxon>Apocrita</taxon>
        <taxon>Proctotrupomorpha</taxon>
        <taxon>Chalcidoidea</taxon>
        <taxon>Agaonidae</taxon>
        <taxon>Agaoninae</taxon>
        <taxon>Ceratosolen</taxon>
    </lineage>
</organism>
<dbReference type="InterPro" id="IPR051276">
    <property type="entry name" value="Saccharopine_DH-like_oxidrdct"/>
</dbReference>
<dbReference type="PANTHER" id="PTHR12286">
    <property type="entry name" value="SACCHAROPINE DEHYDROGENASE-LIKE OXIDOREDUCTASE"/>
    <property type="match status" value="1"/>
</dbReference>
<evidence type="ECO:0000256" key="1">
    <source>
        <dbReference type="ARBA" id="ARBA00038048"/>
    </source>
</evidence>
<dbReference type="Pfam" id="PF03435">
    <property type="entry name" value="Sacchrp_dh_NADP"/>
    <property type="match status" value="1"/>
</dbReference>
<dbReference type="GO" id="GO:0005811">
    <property type="term" value="C:lipid droplet"/>
    <property type="evidence" value="ECO:0007669"/>
    <property type="project" value="TreeGrafter"/>
</dbReference>
<dbReference type="SUPFAM" id="SSF51735">
    <property type="entry name" value="NAD(P)-binding Rossmann-fold domains"/>
    <property type="match status" value="1"/>
</dbReference>